<dbReference type="InterPro" id="IPR036291">
    <property type="entry name" value="NAD(P)-bd_dom_sf"/>
</dbReference>
<dbReference type="RefSeq" id="WP_101648240.1">
    <property type="nucleotide sequence ID" value="NZ_PGVE01000047.1"/>
</dbReference>
<dbReference type="GO" id="GO:0016491">
    <property type="term" value="F:oxidoreductase activity"/>
    <property type="evidence" value="ECO:0007669"/>
    <property type="project" value="UniProtKB-KW"/>
</dbReference>
<dbReference type="EMBL" id="PGVE01000047">
    <property type="protein sequence ID" value="PLS04137.1"/>
    <property type="molecule type" value="Genomic_DNA"/>
</dbReference>
<evidence type="ECO:0000259" key="3">
    <source>
        <dbReference type="Pfam" id="PF22725"/>
    </source>
</evidence>
<sequence>MKEIRIGLVGAGWMGKAHTNSFLNALMLFGPDSGKPVFEVVADVSIEAAKVACEKLGFSRWVNHWQDVVTDQNVDVVDIATPNAFHYEVAKAALENGKHVYCEKPLTLTAEQSKELAELAKQQGVVNYVGYNNVMNPANAYIKELVSSGKLGKIMRFSGTYDQDGLLDPTLPITWRHINKHSGSGALGDLGSHLLSVSQFILGDIKSVNALSKIIIPKRPKQAGSSELADVENDDLINILAEYENGAIGTIGASRVATGHKNYLSFEIQGTEGSVYYSLERMNEVNVYFTSDNSADRGFRNVFLGPDHAGYNAFYPASGIAIGYNDMKVLEAHELLSAITEGKPYACDFEFGYKIDRTVSAILESAAERKWVEVEKQVAAVI</sequence>
<dbReference type="InterPro" id="IPR055170">
    <property type="entry name" value="GFO_IDH_MocA-like_dom"/>
</dbReference>
<name>A0A2N5HF51_9BACI</name>
<dbReference type="OrthoDB" id="9815825at2"/>
<evidence type="ECO:0000259" key="2">
    <source>
        <dbReference type="Pfam" id="PF01408"/>
    </source>
</evidence>
<dbReference type="SUPFAM" id="SSF51735">
    <property type="entry name" value="NAD(P)-binding Rossmann-fold domains"/>
    <property type="match status" value="1"/>
</dbReference>
<evidence type="ECO:0000313" key="5">
    <source>
        <dbReference type="Proteomes" id="UP000234950"/>
    </source>
</evidence>
<dbReference type="Pfam" id="PF22725">
    <property type="entry name" value="GFO_IDH_MocA_C3"/>
    <property type="match status" value="1"/>
</dbReference>
<feature type="domain" description="Gfo/Idh/MocA-like oxidoreductase N-terminal" evidence="2">
    <location>
        <begin position="4"/>
        <end position="131"/>
    </location>
</feature>
<proteinExistence type="predicted"/>
<protein>
    <submittedName>
        <fullName evidence="4">Gfo/Idh/MocA family oxidoreductase</fullName>
    </submittedName>
</protein>
<dbReference type="InterPro" id="IPR000683">
    <property type="entry name" value="Gfo/Idh/MocA-like_OxRdtase_N"/>
</dbReference>
<keyword evidence="5" id="KW-1185">Reference proteome</keyword>
<dbReference type="GO" id="GO:0000166">
    <property type="term" value="F:nucleotide binding"/>
    <property type="evidence" value="ECO:0007669"/>
    <property type="project" value="InterPro"/>
</dbReference>
<dbReference type="Pfam" id="PF01408">
    <property type="entry name" value="GFO_IDH_MocA"/>
    <property type="match status" value="1"/>
</dbReference>
<dbReference type="InterPro" id="IPR050463">
    <property type="entry name" value="Gfo/Idh/MocA_oxidrdct_glycsds"/>
</dbReference>
<comment type="caution">
    <text evidence="4">The sequence shown here is derived from an EMBL/GenBank/DDBJ whole genome shotgun (WGS) entry which is preliminary data.</text>
</comment>
<gene>
    <name evidence="4" type="ORF">CVD27_12510</name>
</gene>
<evidence type="ECO:0000313" key="4">
    <source>
        <dbReference type="EMBL" id="PLS04137.1"/>
    </source>
</evidence>
<keyword evidence="1" id="KW-0560">Oxidoreductase</keyword>
<dbReference type="Proteomes" id="UP000234950">
    <property type="component" value="Unassembled WGS sequence"/>
</dbReference>
<dbReference type="AlphaFoldDB" id="A0A2N5HF51"/>
<dbReference type="PANTHER" id="PTHR43818">
    <property type="entry name" value="BCDNA.GH03377"/>
    <property type="match status" value="1"/>
</dbReference>
<dbReference type="PANTHER" id="PTHR43818:SF11">
    <property type="entry name" value="BCDNA.GH03377"/>
    <property type="match status" value="1"/>
</dbReference>
<evidence type="ECO:0000256" key="1">
    <source>
        <dbReference type="ARBA" id="ARBA00023002"/>
    </source>
</evidence>
<accession>A0A2N5HF51</accession>
<organism evidence="4 5">
    <name type="scientific">Neobacillus cucumis</name>
    <dbReference type="NCBI Taxonomy" id="1740721"/>
    <lineage>
        <taxon>Bacteria</taxon>
        <taxon>Bacillati</taxon>
        <taxon>Bacillota</taxon>
        <taxon>Bacilli</taxon>
        <taxon>Bacillales</taxon>
        <taxon>Bacillaceae</taxon>
        <taxon>Neobacillus</taxon>
    </lineage>
</organism>
<reference evidence="4 5" key="1">
    <citation type="submission" date="2017-11" db="EMBL/GenBank/DDBJ databases">
        <title>Comparitive Functional Genomics of Dry Heat Resistant strains isolated from the Viking Spacecraft.</title>
        <authorList>
            <person name="Seuylemezian A."/>
            <person name="Cooper K."/>
            <person name="Vaishampayan P."/>
        </authorList>
    </citation>
    <scope>NUCLEOTIDE SEQUENCE [LARGE SCALE GENOMIC DNA]</scope>
    <source>
        <strain evidence="4 5">V32-6</strain>
    </source>
</reference>
<feature type="domain" description="GFO/IDH/MocA-like oxidoreductase" evidence="3">
    <location>
        <begin position="141"/>
        <end position="275"/>
    </location>
</feature>
<dbReference type="Gene3D" id="3.40.50.720">
    <property type="entry name" value="NAD(P)-binding Rossmann-like Domain"/>
    <property type="match status" value="1"/>
</dbReference>
<dbReference type="Gene3D" id="3.30.360.10">
    <property type="entry name" value="Dihydrodipicolinate Reductase, domain 2"/>
    <property type="match status" value="1"/>
</dbReference>
<dbReference type="SUPFAM" id="SSF55347">
    <property type="entry name" value="Glyceraldehyde-3-phosphate dehydrogenase-like, C-terminal domain"/>
    <property type="match status" value="1"/>
</dbReference>